<feature type="region of interest" description="Disordered" evidence="2">
    <location>
        <begin position="342"/>
        <end position="415"/>
    </location>
</feature>
<organism evidence="4 5">
    <name type="scientific">Leucosporidium creatinivorum</name>
    <dbReference type="NCBI Taxonomy" id="106004"/>
    <lineage>
        <taxon>Eukaryota</taxon>
        <taxon>Fungi</taxon>
        <taxon>Dikarya</taxon>
        <taxon>Basidiomycota</taxon>
        <taxon>Pucciniomycotina</taxon>
        <taxon>Microbotryomycetes</taxon>
        <taxon>Leucosporidiales</taxon>
        <taxon>Leucosporidium</taxon>
    </lineage>
</organism>
<keyword evidence="5" id="KW-1185">Reference proteome</keyword>
<protein>
    <recommendedName>
        <fullName evidence="3">RING-type domain-containing protein</fullName>
    </recommendedName>
</protein>
<feature type="compositionally biased region" description="Acidic residues" evidence="2">
    <location>
        <begin position="347"/>
        <end position="381"/>
    </location>
</feature>
<dbReference type="OrthoDB" id="66726at2759"/>
<sequence length="549" mass="60887">MWEVFIATAVASVSETFVRALNDDLASHTSFNLLSFSFLLHINSTPIPSTSNLTSTLAPPIQLYSHLLLTLLELLTLHTSFAFTPPLPALRLPITAFYSAIGQVFVVRGLMRMWSGSFDDVGASIAWEGTVWLNRAPEMVFELLGVLTIALRWLAAVLRREEVSQDTILGHPSHLPRMHDDFAIAAIRYGTACLESTRLAGLANEVSPLRILAPAPLALLNLQLPPPAAEREPEAYVELGRGVGAGEVRWRGKVERQEREVGGLAREVKTVEAGQRDMPGEAEEREPVRGGEILRFLALVAQICFYVLWRVYRLLVTSLWRLARTAGYGGDDATMRESWATSVPGLDVEDPEDEDWEPSDGESDGESSDSDEEAESEDDFDPASLYRDLASPSKRQPSHSPHASPSNALVSLPADDTSLPDPTLLLAHHLTTSASPLTRRRYSALASQPPTQAFSSAVEDRRLEVRRAAESRGLSDGWEERRREELDEARQRFCVVCTVEERTIICWPCRCLALCEECRENLAQRTPAPQHLCPTCRTPVKGFSRIFIP</sequence>
<feature type="compositionally biased region" description="Low complexity" evidence="2">
    <location>
        <begin position="398"/>
        <end position="415"/>
    </location>
</feature>
<evidence type="ECO:0000256" key="2">
    <source>
        <dbReference type="SAM" id="MobiDB-lite"/>
    </source>
</evidence>
<dbReference type="InterPro" id="IPR001841">
    <property type="entry name" value="Znf_RING"/>
</dbReference>
<gene>
    <name evidence="4" type="ORF">BCR35DRAFT_305441</name>
</gene>
<keyword evidence="1" id="KW-0863">Zinc-finger</keyword>
<dbReference type="EMBL" id="MCGR01000031">
    <property type="protein sequence ID" value="ORY77657.1"/>
    <property type="molecule type" value="Genomic_DNA"/>
</dbReference>
<dbReference type="AlphaFoldDB" id="A0A1Y2F1S4"/>
<evidence type="ECO:0000259" key="3">
    <source>
        <dbReference type="PROSITE" id="PS50089"/>
    </source>
</evidence>
<evidence type="ECO:0000256" key="1">
    <source>
        <dbReference type="PROSITE-ProRule" id="PRU00175"/>
    </source>
</evidence>
<dbReference type="PROSITE" id="PS50089">
    <property type="entry name" value="ZF_RING_2"/>
    <property type="match status" value="1"/>
</dbReference>
<dbReference type="GO" id="GO:0016567">
    <property type="term" value="P:protein ubiquitination"/>
    <property type="evidence" value="ECO:0007669"/>
    <property type="project" value="TreeGrafter"/>
</dbReference>
<dbReference type="GO" id="GO:0061630">
    <property type="term" value="F:ubiquitin protein ligase activity"/>
    <property type="evidence" value="ECO:0007669"/>
    <property type="project" value="TreeGrafter"/>
</dbReference>
<dbReference type="PANTHER" id="PTHR22696:SF1">
    <property type="entry name" value="E3 UBIQUITIN-PROTEIN LIGASE RNF26"/>
    <property type="match status" value="1"/>
</dbReference>
<reference evidence="4 5" key="1">
    <citation type="submission" date="2016-07" db="EMBL/GenBank/DDBJ databases">
        <title>Pervasive Adenine N6-methylation of Active Genes in Fungi.</title>
        <authorList>
            <consortium name="DOE Joint Genome Institute"/>
            <person name="Mondo S.J."/>
            <person name="Dannebaum R.O."/>
            <person name="Kuo R.C."/>
            <person name="Labutti K."/>
            <person name="Haridas S."/>
            <person name="Kuo A."/>
            <person name="Salamov A."/>
            <person name="Ahrendt S.R."/>
            <person name="Lipzen A."/>
            <person name="Sullivan W."/>
            <person name="Andreopoulos W.B."/>
            <person name="Clum A."/>
            <person name="Lindquist E."/>
            <person name="Daum C."/>
            <person name="Ramamoorthy G.K."/>
            <person name="Gryganskyi A."/>
            <person name="Culley D."/>
            <person name="Magnuson J.K."/>
            <person name="James T.Y."/>
            <person name="O'Malley M.A."/>
            <person name="Stajich J.E."/>
            <person name="Spatafora J.W."/>
            <person name="Visel A."/>
            <person name="Grigoriev I.V."/>
        </authorList>
    </citation>
    <scope>NUCLEOTIDE SEQUENCE [LARGE SCALE GENOMIC DNA]</scope>
    <source>
        <strain evidence="4 5">62-1032</strain>
    </source>
</reference>
<keyword evidence="1" id="KW-0862">Zinc</keyword>
<dbReference type="Proteomes" id="UP000193467">
    <property type="component" value="Unassembled WGS sequence"/>
</dbReference>
<name>A0A1Y2F1S4_9BASI</name>
<dbReference type="InterPro" id="IPR013083">
    <property type="entry name" value="Znf_RING/FYVE/PHD"/>
</dbReference>
<evidence type="ECO:0000313" key="5">
    <source>
        <dbReference type="Proteomes" id="UP000193467"/>
    </source>
</evidence>
<keyword evidence="1" id="KW-0479">Metal-binding</keyword>
<dbReference type="InParanoid" id="A0A1Y2F1S4"/>
<feature type="domain" description="RING-type" evidence="3">
    <location>
        <begin position="494"/>
        <end position="537"/>
    </location>
</feature>
<dbReference type="PANTHER" id="PTHR22696">
    <property type="entry name" value="E3 UBIQUITIN-PROTEIN LIGASE RNF26"/>
    <property type="match status" value="1"/>
</dbReference>
<comment type="caution">
    <text evidence="4">The sequence shown here is derived from an EMBL/GenBank/DDBJ whole genome shotgun (WGS) entry which is preliminary data.</text>
</comment>
<accession>A0A1Y2F1S4</accession>
<evidence type="ECO:0000313" key="4">
    <source>
        <dbReference type="EMBL" id="ORY77657.1"/>
    </source>
</evidence>
<dbReference type="GO" id="GO:0006511">
    <property type="term" value="P:ubiquitin-dependent protein catabolic process"/>
    <property type="evidence" value="ECO:0007669"/>
    <property type="project" value="TreeGrafter"/>
</dbReference>
<dbReference type="Pfam" id="PF13920">
    <property type="entry name" value="zf-C3HC4_3"/>
    <property type="match status" value="1"/>
</dbReference>
<proteinExistence type="predicted"/>
<dbReference type="Gene3D" id="3.30.40.10">
    <property type="entry name" value="Zinc/RING finger domain, C3HC4 (zinc finger)"/>
    <property type="match status" value="1"/>
</dbReference>
<dbReference type="GO" id="GO:0008270">
    <property type="term" value="F:zinc ion binding"/>
    <property type="evidence" value="ECO:0007669"/>
    <property type="project" value="UniProtKB-KW"/>
</dbReference>